<dbReference type="EMBL" id="FOFV01000015">
    <property type="protein sequence ID" value="SES06270.1"/>
    <property type="molecule type" value="Genomic_DNA"/>
</dbReference>
<dbReference type="Proteomes" id="UP000199503">
    <property type="component" value="Unassembled WGS sequence"/>
</dbReference>
<reference evidence="3" key="1">
    <citation type="submission" date="2016-10" db="EMBL/GenBank/DDBJ databases">
        <authorList>
            <person name="Varghese N."/>
            <person name="Submissions S."/>
        </authorList>
    </citation>
    <scope>NUCLEOTIDE SEQUENCE [LARGE SCALE GENOMIC DNA]</scope>
    <source>
        <strain evidence="3">DSM 44437</strain>
    </source>
</reference>
<keyword evidence="3" id="KW-1185">Reference proteome</keyword>
<gene>
    <name evidence="2" type="ORF">SAMN04488000_115126</name>
</gene>
<dbReference type="SMART" id="SM00860">
    <property type="entry name" value="SMI1_KNR4"/>
    <property type="match status" value="1"/>
</dbReference>
<dbReference type="RefSeq" id="WP_089922143.1">
    <property type="nucleotide sequence ID" value="NZ_FOFV01000015.1"/>
</dbReference>
<protein>
    <recommendedName>
        <fullName evidence="1">Knr4/Smi1-like domain-containing protein</fullName>
    </recommendedName>
</protein>
<dbReference type="Gene3D" id="3.40.1580.10">
    <property type="entry name" value="SMI1/KNR4-like"/>
    <property type="match status" value="1"/>
</dbReference>
<evidence type="ECO:0000259" key="1">
    <source>
        <dbReference type="SMART" id="SM00860"/>
    </source>
</evidence>
<evidence type="ECO:0000313" key="2">
    <source>
        <dbReference type="EMBL" id="SES06270.1"/>
    </source>
</evidence>
<organism evidence="2 3">
    <name type="scientific">Lentzea albida</name>
    <dbReference type="NCBI Taxonomy" id="65499"/>
    <lineage>
        <taxon>Bacteria</taxon>
        <taxon>Bacillati</taxon>
        <taxon>Actinomycetota</taxon>
        <taxon>Actinomycetes</taxon>
        <taxon>Pseudonocardiales</taxon>
        <taxon>Pseudonocardiaceae</taxon>
        <taxon>Lentzea</taxon>
    </lineage>
</organism>
<proteinExistence type="predicted"/>
<accession>A0A1H9U9L6</accession>
<dbReference type="InterPro" id="IPR037883">
    <property type="entry name" value="Knr4/Smi1-like_sf"/>
</dbReference>
<dbReference type="AlphaFoldDB" id="A0A1H9U9L6"/>
<evidence type="ECO:0000313" key="3">
    <source>
        <dbReference type="Proteomes" id="UP000199503"/>
    </source>
</evidence>
<feature type="domain" description="Knr4/Smi1-like" evidence="1">
    <location>
        <begin position="17"/>
        <end position="128"/>
    </location>
</feature>
<dbReference type="Pfam" id="PF14568">
    <property type="entry name" value="SUKH_6"/>
    <property type="match status" value="1"/>
</dbReference>
<dbReference type="InterPro" id="IPR018958">
    <property type="entry name" value="Knr4/Smi1-like_dom"/>
</dbReference>
<dbReference type="SUPFAM" id="SSF160631">
    <property type="entry name" value="SMI1/KNR4-like"/>
    <property type="match status" value="1"/>
</dbReference>
<dbReference type="OrthoDB" id="5572373at2"/>
<name>A0A1H9U9L6_9PSEU</name>
<sequence length="152" mass="16536">MPGSADLLRVLGREPKGVPGQLWAEAEEHLGLVFPGDYKELMSALGNGVFDHVVEVVSPIADDESLDDYLSALHEAPDGLVPWGTADRGVTLFWRADGEPDRWTITLCDAEFSSREDHDGPVSAFLLDLLTGGFRSGLLDFTPTRNPGFWPG</sequence>
<dbReference type="STRING" id="65499.SAMN04488000_115126"/>